<dbReference type="EMBL" id="MFIQ01000001">
    <property type="protein sequence ID" value="OGF93925.1"/>
    <property type="molecule type" value="Genomic_DNA"/>
</dbReference>
<protein>
    <submittedName>
        <fullName evidence="1">Uncharacterized protein</fullName>
    </submittedName>
</protein>
<organism evidence="1 2">
    <name type="scientific">Candidatus Giovannonibacteria bacterium RIFCSPLOWO2_12_FULL_44_15</name>
    <dbReference type="NCBI Taxonomy" id="1798364"/>
    <lineage>
        <taxon>Bacteria</taxon>
        <taxon>Candidatus Giovannoniibacteriota</taxon>
    </lineage>
</organism>
<name>A0A1F5Y131_9BACT</name>
<evidence type="ECO:0000313" key="1">
    <source>
        <dbReference type="EMBL" id="OGF93925.1"/>
    </source>
</evidence>
<comment type="caution">
    <text evidence="1">The sequence shown here is derived from an EMBL/GenBank/DDBJ whole genome shotgun (WGS) entry which is preliminary data.</text>
</comment>
<reference evidence="1 2" key="1">
    <citation type="journal article" date="2016" name="Nat. Commun.">
        <title>Thousands of microbial genomes shed light on interconnected biogeochemical processes in an aquifer system.</title>
        <authorList>
            <person name="Anantharaman K."/>
            <person name="Brown C.T."/>
            <person name="Hug L.A."/>
            <person name="Sharon I."/>
            <person name="Castelle C.J."/>
            <person name="Probst A.J."/>
            <person name="Thomas B.C."/>
            <person name="Singh A."/>
            <person name="Wilkins M.J."/>
            <person name="Karaoz U."/>
            <person name="Brodie E.L."/>
            <person name="Williams K.H."/>
            <person name="Hubbard S.S."/>
            <person name="Banfield J.F."/>
        </authorList>
    </citation>
    <scope>NUCLEOTIDE SEQUENCE [LARGE SCALE GENOMIC DNA]</scope>
</reference>
<gene>
    <name evidence="1" type="ORF">A3G54_03095</name>
</gene>
<sequence length="62" mass="6714">MFFFCDVVVVDVWVGVVEVDIGGVGVEVGTGGVVVRWLKTKYPAIPAITTIPMITTIFINPF</sequence>
<evidence type="ECO:0000313" key="2">
    <source>
        <dbReference type="Proteomes" id="UP000178894"/>
    </source>
</evidence>
<dbReference type="AlphaFoldDB" id="A0A1F5Y131"/>
<accession>A0A1F5Y131</accession>
<proteinExistence type="predicted"/>
<dbReference type="Proteomes" id="UP000178894">
    <property type="component" value="Unassembled WGS sequence"/>
</dbReference>